<keyword evidence="3 5" id="KW-0694">RNA-binding</keyword>
<gene>
    <name evidence="5" type="primary">rqcH</name>
    <name evidence="7" type="ORF">IAB51_02635</name>
</gene>
<keyword evidence="2 5" id="KW-0699">rRNA-binding</keyword>
<dbReference type="InterPro" id="IPR043682">
    <property type="entry name" value="RqcH_bacterial"/>
</dbReference>
<dbReference type="InterPro" id="IPR051608">
    <property type="entry name" value="RQC_Subunit_NEMF"/>
</dbReference>
<evidence type="ECO:0000256" key="5">
    <source>
        <dbReference type="HAMAP-Rule" id="MF_00844"/>
    </source>
</evidence>
<organism evidence="7 8">
    <name type="scientific">Candidatus Merdivicinus excrementipullorum</name>
    <dbReference type="NCBI Taxonomy" id="2840867"/>
    <lineage>
        <taxon>Bacteria</taxon>
        <taxon>Bacillati</taxon>
        <taxon>Bacillota</taxon>
        <taxon>Clostridia</taxon>
        <taxon>Eubacteriales</taxon>
        <taxon>Oscillospiraceae</taxon>
        <taxon>Oscillospiraceae incertae sedis</taxon>
        <taxon>Candidatus Merdivicinus</taxon>
    </lineage>
</organism>
<dbReference type="EMBL" id="DVJP01000022">
    <property type="protein sequence ID" value="HIS75684.1"/>
    <property type="molecule type" value="Genomic_DNA"/>
</dbReference>
<feature type="domain" description="NFACT RNA-binding" evidence="6">
    <location>
        <begin position="465"/>
        <end position="565"/>
    </location>
</feature>
<comment type="subunit">
    <text evidence="5">Associates with stalled 50S ribosomal subunits. Binds to RqcP.</text>
</comment>
<dbReference type="GO" id="GO:1990112">
    <property type="term" value="C:RQC complex"/>
    <property type="evidence" value="ECO:0007669"/>
    <property type="project" value="TreeGrafter"/>
</dbReference>
<dbReference type="Gene3D" id="2.30.310.10">
    <property type="entry name" value="ibrinogen binding protein from staphylococcus aureus domain"/>
    <property type="match status" value="1"/>
</dbReference>
<proteinExistence type="inferred from homology"/>
<reference evidence="7" key="1">
    <citation type="submission" date="2020-10" db="EMBL/GenBank/DDBJ databases">
        <authorList>
            <person name="Gilroy R."/>
        </authorList>
    </citation>
    <scope>NUCLEOTIDE SEQUENCE</scope>
    <source>
        <strain evidence="7">CHK199-13235</strain>
    </source>
</reference>
<sequence>MALDGAYLRMLKLEIEQNAVGSRIDRIYQPSREEIIFLLRSRGWSGRLLLSAGADSPRIHYTEQPFENPKTPPMFCMFLRKHLTGAKLLGVRQMGMDRVLYLDFEATNELGDLVNITVAAEIMGRHSNIILIDGDGKVMDSIKRVDQEMSGVRPILPGIRYTKPPRQNKLNLLETDDEALKARILSEKSADLAKSLMGSLEGFSSVLTREITAYTIHGQDADKNVLTKDQWDRLFFFLGKIREALSAGEGKFTTVFDQDGKPREFSFIDITQYGALVVSKTYDSPSALLDSFYSERVRLERMKQRSNDLLRMLLNTTDRLARKIAAQKEELAACADREELKKKGELLTANLWKMKKGDRVVTVEDYYNDNREMDIQLDPALSPVDNAQKYYKEYRKAATAEKMLQKLIVEGEAELQYVDSVFDAVSRTSGESELLEIRQELSEQGYLKNYKNKNKLLKAQPPLKYRTSDGYLVWCGRNNKQNDKLTCRDARPWDIWFHTQGFAGSHVILVTEGTDLNDLPDRTVEEAAAIAAWNSKARGAALIPVDYTQVKNVKKPNGAKPGMVIFDHYYTLYSTPDEEKVAAMTEEK</sequence>
<dbReference type="GO" id="GO:0043023">
    <property type="term" value="F:ribosomal large subunit binding"/>
    <property type="evidence" value="ECO:0007669"/>
    <property type="project" value="UniProtKB-UniRule"/>
</dbReference>
<dbReference type="Proteomes" id="UP000824002">
    <property type="component" value="Unassembled WGS sequence"/>
</dbReference>
<dbReference type="GO" id="GO:0019843">
    <property type="term" value="F:rRNA binding"/>
    <property type="evidence" value="ECO:0007669"/>
    <property type="project" value="UniProtKB-UniRule"/>
</dbReference>
<evidence type="ECO:0000259" key="6">
    <source>
        <dbReference type="Pfam" id="PF05670"/>
    </source>
</evidence>
<dbReference type="PANTHER" id="PTHR15239:SF6">
    <property type="entry name" value="RIBOSOME QUALITY CONTROL COMPLEX SUBUNIT NEMF"/>
    <property type="match status" value="1"/>
</dbReference>
<evidence type="ECO:0000313" key="8">
    <source>
        <dbReference type="Proteomes" id="UP000824002"/>
    </source>
</evidence>
<dbReference type="PANTHER" id="PTHR15239">
    <property type="entry name" value="NUCLEAR EXPORT MEDIATOR FACTOR NEMF"/>
    <property type="match status" value="1"/>
</dbReference>
<evidence type="ECO:0000256" key="3">
    <source>
        <dbReference type="ARBA" id="ARBA00022884"/>
    </source>
</evidence>
<comment type="similarity">
    <text evidence="5">Belongs to the NEMF family.</text>
</comment>
<dbReference type="GO" id="GO:0072344">
    <property type="term" value="P:rescue of stalled ribosome"/>
    <property type="evidence" value="ECO:0007669"/>
    <property type="project" value="UniProtKB-UniRule"/>
</dbReference>
<evidence type="ECO:0000256" key="2">
    <source>
        <dbReference type="ARBA" id="ARBA00022730"/>
    </source>
</evidence>
<evidence type="ECO:0000256" key="1">
    <source>
        <dbReference type="ARBA" id="ARBA00022555"/>
    </source>
</evidence>
<dbReference type="GO" id="GO:0000049">
    <property type="term" value="F:tRNA binding"/>
    <property type="evidence" value="ECO:0007669"/>
    <property type="project" value="UniProtKB-UniRule"/>
</dbReference>
<keyword evidence="4 5" id="KW-0648">Protein biosynthesis</keyword>
<dbReference type="HAMAP" id="MF_00844_B">
    <property type="entry name" value="RqcH_B"/>
    <property type="match status" value="1"/>
</dbReference>
<protein>
    <recommendedName>
        <fullName evidence="5">Rqc2 homolog RqcH</fullName>
        <shortName evidence="5">RqcH</shortName>
    </recommendedName>
</protein>
<dbReference type="AlphaFoldDB" id="A0A9D1JYL8"/>
<name>A0A9D1JYL8_9FIRM</name>
<keyword evidence="1 5" id="KW-0820">tRNA-binding</keyword>
<evidence type="ECO:0000313" key="7">
    <source>
        <dbReference type="EMBL" id="HIS75684.1"/>
    </source>
</evidence>
<reference evidence="7" key="2">
    <citation type="journal article" date="2021" name="PeerJ">
        <title>Extensive microbial diversity within the chicken gut microbiome revealed by metagenomics and culture.</title>
        <authorList>
            <person name="Gilroy R."/>
            <person name="Ravi A."/>
            <person name="Getino M."/>
            <person name="Pursley I."/>
            <person name="Horton D.L."/>
            <person name="Alikhan N.F."/>
            <person name="Baker D."/>
            <person name="Gharbi K."/>
            <person name="Hall N."/>
            <person name="Watson M."/>
            <person name="Adriaenssens E.M."/>
            <person name="Foster-Nyarko E."/>
            <person name="Jarju S."/>
            <person name="Secka A."/>
            <person name="Antonio M."/>
            <person name="Oren A."/>
            <person name="Chaudhuri R.R."/>
            <person name="La Ragione R."/>
            <person name="Hildebrand F."/>
            <person name="Pallen M.J."/>
        </authorList>
    </citation>
    <scope>NUCLEOTIDE SEQUENCE</scope>
    <source>
        <strain evidence="7">CHK199-13235</strain>
    </source>
</reference>
<comment type="caution">
    <text evidence="7">The sequence shown here is derived from an EMBL/GenBank/DDBJ whole genome shotgun (WGS) entry which is preliminary data.</text>
</comment>
<dbReference type="Pfam" id="PF05670">
    <property type="entry name" value="NFACT-R_1"/>
    <property type="match status" value="1"/>
</dbReference>
<accession>A0A9D1JYL8</accession>
<dbReference type="InterPro" id="IPR008532">
    <property type="entry name" value="NFACT_RNA-bd"/>
</dbReference>
<dbReference type="Pfam" id="PF05833">
    <property type="entry name" value="NFACT_N"/>
    <property type="match status" value="1"/>
</dbReference>
<comment type="function">
    <text evidence="5">Key component of the ribosome quality control system (RQC), a ribosome-associated complex that mediates the extraction of incompletely synthesized nascent chains from stalled ribosomes and their subsequent degradation. RqcH recruits Ala-charged tRNA, and with RqcP directs the elongation of stalled nascent chains on 50S ribosomal subunits, leading to non-templated C-terminal alanine extensions (Ala tail). The Ala tail promotes nascent chain degradation. May add between 1 and at least 8 Ala residues. Binds to stalled 50S ribosomal subunits.</text>
</comment>
<evidence type="ECO:0000256" key="4">
    <source>
        <dbReference type="ARBA" id="ARBA00022917"/>
    </source>
</evidence>